<proteinExistence type="predicted"/>
<dbReference type="KEGG" id="cput:CONPUDRAFT_165726"/>
<dbReference type="InterPro" id="IPR046528">
    <property type="entry name" value="DUF6593"/>
</dbReference>
<dbReference type="GeneID" id="19205377"/>
<evidence type="ECO:0000313" key="2">
    <source>
        <dbReference type="EMBL" id="EIW81641.1"/>
    </source>
</evidence>
<comment type="caution">
    <text evidence="2">The sequence shown here is derived from an EMBL/GenBank/DDBJ whole genome shotgun (WGS) entry which is preliminary data.</text>
</comment>
<dbReference type="OMA" id="HCAYLAL"/>
<gene>
    <name evidence="2" type="ORF">CONPUDRAFT_165726</name>
</gene>
<dbReference type="OrthoDB" id="3256331at2759"/>
<dbReference type="EMBL" id="JH711578">
    <property type="protein sequence ID" value="EIW81641.1"/>
    <property type="molecule type" value="Genomic_DNA"/>
</dbReference>
<name>A0A5M3MSZ1_CONPW</name>
<sequence>MDSQATLVNPTEGVPVGVRTVLAFDHTITPLSSSTARVVPSRAAAYAIDTHKSFASSKTIIKNLQTDKVVATITRSDVVSDTITLVSSGDGATEEKHKLEKWLKAPKFRDFPLTFEIAGREYHWTVGAGKTLKLSAASDADTTLAWHEPATGSGGRLLLTPAADEIRDLVLVSCVAALQRWAASIRAAQFGTAVARDDRFGPL</sequence>
<organism evidence="2 3">
    <name type="scientific">Coniophora puteana (strain RWD-64-598)</name>
    <name type="common">Brown rot fungus</name>
    <dbReference type="NCBI Taxonomy" id="741705"/>
    <lineage>
        <taxon>Eukaryota</taxon>
        <taxon>Fungi</taxon>
        <taxon>Dikarya</taxon>
        <taxon>Basidiomycota</taxon>
        <taxon>Agaricomycotina</taxon>
        <taxon>Agaricomycetes</taxon>
        <taxon>Agaricomycetidae</taxon>
        <taxon>Boletales</taxon>
        <taxon>Coniophorineae</taxon>
        <taxon>Coniophoraceae</taxon>
        <taxon>Coniophora</taxon>
    </lineage>
</organism>
<reference evidence="3" key="1">
    <citation type="journal article" date="2012" name="Science">
        <title>The Paleozoic origin of enzymatic lignin decomposition reconstructed from 31 fungal genomes.</title>
        <authorList>
            <person name="Floudas D."/>
            <person name="Binder M."/>
            <person name="Riley R."/>
            <person name="Barry K."/>
            <person name="Blanchette R.A."/>
            <person name="Henrissat B."/>
            <person name="Martinez A.T."/>
            <person name="Otillar R."/>
            <person name="Spatafora J.W."/>
            <person name="Yadav J.S."/>
            <person name="Aerts A."/>
            <person name="Benoit I."/>
            <person name="Boyd A."/>
            <person name="Carlson A."/>
            <person name="Copeland A."/>
            <person name="Coutinho P.M."/>
            <person name="de Vries R.P."/>
            <person name="Ferreira P."/>
            <person name="Findley K."/>
            <person name="Foster B."/>
            <person name="Gaskell J."/>
            <person name="Glotzer D."/>
            <person name="Gorecki P."/>
            <person name="Heitman J."/>
            <person name="Hesse C."/>
            <person name="Hori C."/>
            <person name="Igarashi K."/>
            <person name="Jurgens J.A."/>
            <person name="Kallen N."/>
            <person name="Kersten P."/>
            <person name="Kohler A."/>
            <person name="Kuees U."/>
            <person name="Kumar T.K.A."/>
            <person name="Kuo A."/>
            <person name="LaButti K."/>
            <person name="Larrondo L.F."/>
            <person name="Lindquist E."/>
            <person name="Ling A."/>
            <person name="Lombard V."/>
            <person name="Lucas S."/>
            <person name="Lundell T."/>
            <person name="Martin R."/>
            <person name="McLaughlin D.J."/>
            <person name="Morgenstern I."/>
            <person name="Morin E."/>
            <person name="Murat C."/>
            <person name="Nagy L.G."/>
            <person name="Nolan M."/>
            <person name="Ohm R.A."/>
            <person name="Patyshakuliyeva A."/>
            <person name="Rokas A."/>
            <person name="Ruiz-Duenas F.J."/>
            <person name="Sabat G."/>
            <person name="Salamov A."/>
            <person name="Samejima M."/>
            <person name="Schmutz J."/>
            <person name="Slot J.C."/>
            <person name="St John F."/>
            <person name="Stenlid J."/>
            <person name="Sun H."/>
            <person name="Sun S."/>
            <person name="Syed K."/>
            <person name="Tsang A."/>
            <person name="Wiebenga A."/>
            <person name="Young D."/>
            <person name="Pisabarro A."/>
            <person name="Eastwood D.C."/>
            <person name="Martin F."/>
            <person name="Cullen D."/>
            <person name="Grigoriev I.V."/>
            <person name="Hibbett D.S."/>
        </authorList>
    </citation>
    <scope>NUCLEOTIDE SEQUENCE [LARGE SCALE GENOMIC DNA]</scope>
    <source>
        <strain evidence="3">RWD-64-598 SS2</strain>
    </source>
</reference>
<dbReference type="AlphaFoldDB" id="A0A5M3MSZ1"/>
<dbReference type="Pfam" id="PF20236">
    <property type="entry name" value="DUF6593"/>
    <property type="match status" value="1"/>
</dbReference>
<dbReference type="Proteomes" id="UP000053558">
    <property type="component" value="Unassembled WGS sequence"/>
</dbReference>
<accession>A0A5M3MSZ1</accession>
<keyword evidence="3" id="KW-1185">Reference proteome</keyword>
<evidence type="ECO:0000259" key="1">
    <source>
        <dbReference type="Pfam" id="PF20236"/>
    </source>
</evidence>
<dbReference type="RefSeq" id="XP_007768940.1">
    <property type="nucleotide sequence ID" value="XM_007770750.1"/>
</dbReference>
<feature type="domain" description="DUF6593" evidence="1">
    <location>
        <begin position="40"/>
        <end position="177"/>
    </location>
</feature>
<evidence type="ECO:0000313" key="3">
    <source>
        <dbReference type="Proteomes" id="UP000053558"/>
    </source>
</evidence>
<protein>
    <recommendedName>
        <fullName evidence="1">DUF6593 domain-containing protein</fullName>
    </recommendedName>
</protein>